<dbReference type="PANTHER" id="PTHR31490:SF88">
    <property type="entry name" value="BETA-XYLANASE"/>
    <property type="match status" value="1"/>
</dbReference>
<evidence type="ECO:0000256" key="2">
    <source>
        <dbReference type="ARBA" id="ARBA00007495"/>
    </source>
</evidence>
<dbReference type="InterPro" id="IPR008979">
    <property type="entry name" value="Galactose-bd-like_sf"/>
</dbReference>
<dbReference type="GO" id="GO:0031176">
    <property type="term" value="F:endo-1,4-beta-xylanase activity"/>
    <property type="evidence" value="ECO:0007669"/>
    <property type="project" value="UniProtKB-EC"/>
</dbReference>
<dbReference type="InterPro" id="IPR044846">
    <property type="entry name" value="GH10"/>
</dbReference>
<evidence type="ECO:0000256" key="6">
    <source>
        <dbReference type="ARBA" id="ARBA00022801"/>
    </source>
</evidence>
<name>A0A1I7MYL7_9BACT</name>
<dbReference type="Proteomes" id="UP000199537">
    <property type="component" value="Unassembled WGS sequence"/>
</dbReference>
<dbReference type="PROSITE" id="PS00591">
    <property type="entry name" value="GH10_1"/>
    <property type="match status" value="1"/>
</dbReference>
<dbReference type="EC" id="3.2.1.8" evidence="11"/>
<dbReference type="Pfam" id="PF00331">
    <property type="entry name" value="Glyco_hydro_10"/>
    <property type="match status" value="2"/>
</dbReference>
<keyword evidence="6 11" id="KW-0378">Hydrolase</keyword>
<keyword evidence="3 13" id="KW-0858">Xylan degradation</keyword>
<dbReference type="EMBL" id="FPCJ01000001">
    <property type="protein sequence ID" value="SFV27435.1"/>
    <property type="molecule type" value="Genomic_DNA"/>
</dbReference>
<dbReference type="SMART" id="SM00633">
    <property type="entry name" value="Glyco_10"/>
    <property type="match status" value="1"/>
</dbReference>
<proteinExistence type="inferred from homology"/>
<dbReference type="InterPro" id="IPR001000">
    <property type="entry name" value="GH10_dom"/>
</dbReference>
<dbReference type="InterPro" id="IPR017853">
    <property type="entry name" value="GH"/>
</dbReference>
<accession>A0A1I7MYL7</accession>
<gene>
    <name evidence="13" type="ORF">SAMN05660895_0111</name>
</gene>
<keyword evidence="8 11" id="KW-0326">Glycosidase</keyword>
<dbReference type="Gene3D" id="2.60.120.260">
    <property type="entry name" value="Galactose-binding domain-like"/>
    <property type="match status" value="1"/>
</dbReference>
<evidence type="ECO:0000256" key="11">
    <source>
        <dbReference type="RuleBase" id="RU361174"/>
    </source>
</evidence>
<keyword evidence="7 11" id="KW-0119">Carbohydrate metabolism</keyword>
<dbReference type="PROSITE" id="PS51760">
    <property type="entry name" value="GH10_2"/>
    <property type="match status" value="1"/>
</dbReference>
<dbReference type="InterPro" id="IPR003305">
    <property type="entry name" value="CenC_carb-bd"/>
</dbReference>
<dbReference type="AlphaFoldDB" id="A0A1I7MYL7"/>
<organism evidence="13 14">
    <name type="scientific">Thermoflavifilum thermophilum</name>
    <dbReference type="NCBI Taxonomy" id="1393122"/>
    <lineage>
        <taxon>Bacteria</taxon>
        <taxon>Pseudomonadati</taxon>
        <taxon>Bacteroidota</taxon>
        <taxon>Chitinophagia</taxon>
        <taxon>Chitinophagales</taxon>
        <taxon>Chitinophagaceae</taxon>
        <taxon>Thermoflavifilum</taxon>
    </lineage>
</organism>
<evidence type="ECO:0000256" key="3">
    <source>
        <dbReference type="ARBA" id="ARBA00022651"/>
    </source>
</evidence>
<dbReference type="Gene3D" id="3.20.20.80">
    <property type="entry name" value="Glycosidases"/>
    <property type="match status" value="2"/>
</dbReference>
<reference evidence="14" key="1">
    <citation type="submission" date="2016-10" db="EMBL/GenBank/DDBJ databases">
        <authorList>
            <person name="Varghese N."/>
            <person name="Submissions S."/>
        </authorList>
    </citation>
    <scope>NUCLEOTIDE SEQUENCE [LARGE SCALE GENOMIC DNA]</scope>
    <source>
        <strain evidence="14">DSM 14807</strain>
    </source>
</reference>
<keyword evidence="4" id="KW-0732">Signal</keyword>
<evidence type="ECO:0000256" key="9">
    <source>
        <dbReference type="ARBA" id="ARBA00023326"/>
    </source>
</evidence>
<dbReference type="PRINTS" id="PR00134">
    <property type="entry name" value="GLHYDRLASE10"/>
</dbReference>
<dbReference type="SUPFAM" id="SSF49785">
    <property type="entry name" value="Galactose-binding domain-like"/>
    <property type="match status" value="1"/>
</dbReference>
<evidence type="ECO:0000256" key="7">
    <source>
        <dbReference type="ARBA" id="ARBA00023277"/>
    </source>
</evidence>
<evidence type="ECO:0000313" key="14">
    <source>
        <dbReference type="Proteomes" id="UP000199537"/>
    </source>
</evidence>
<dbReference type="PANTHER" id="PTHR31490">
    <property type="entry name" value="GLYCOSYL HYDROLASE"/>
    <property type="match status" value="1"/>
</dbReference>
<dbReference type="Pfam" id="PF02018">
    <property type="entry name" value="CBM_4_9"/>
    <property type="match status" value="1"/>
</dbReference>
<keyword evidence="14" id="KW-1185">Reference proteome</keyword>
<dbReference type="InterPro" id="IPR031158">
    <property type="entry name" value="GH10_AS"/>
</dbReference>
<dbReference type="OrthoDB" id="1032269at2"/>
<keyword evidence="5" id="KW-0677">Repeat</keyword>
<evidence type="ECO:0000256" key="4">
    <source>
        <dbReference type="ARBA" id="ARBA00022729"/>
    </source>
</evidence>
<evidence type="ECO:0000256" key="8">
    <source>
        <dbReference type="ARBA" id="ARBA00023295"/>
    </source>
</evidence>
<feature type="domain" description="GH10" evidence="12">
    <location>
        <begin position="51"/>
        <end position="558"/>
    </location>
</feature>
<evidence type="ECO:0000256" key="10">
    <source>
        <dbReference type="PROSITE-ProRule" id="PRU10061"/>
    </source>
</evidence>
<evidence type="ECO:0000256" key="1">
    <source>
        <dbReference type="ARBA" id="ARBA00000681"/>
    </source>
</evidence>
<keyword evidence="9 11" id="KW-0624">Polysaccharide degradation</keyword>
<comment type="similarity">
    <text evidence="2 11">Belongs to the glycosyl hydrolase 10 (cellulase F) family.</text>
</comment>
<comment type="catalytic activity">
    <reaction evidence="1 11">
        <text>Endohydrolysis of (1-&gt;4)-beta-D-xylosidic linkages in xylans.</text>
        <dbReference type="EC" id="3.2.1.8"/>
    </reaction>
</comment>
<dbReference type="GO" id="GO:0045493">
    <property type="term" value="P:xylan catabolic process"/>
    <property type="evidence" value="ECO:0007669"/>
    <property type="project" value="UniProtKB-KW"/>
</dbReference>
<evidence type="ECO:0000259" key="12">
    <source>
        <dbReference type="PROSITE" id="PS51760"/>
    </source>
</evidence>
<feature type="active site" description="Nucleophile" evidence="10">
    <location>
        <position position="471"/>
    </location>
</feature>
<dbReference type="STRING" id="1393122.SAMN05660895_0111"/>
<dbReference type="SUPFAM" id="SSF51445">
    <property type="entry name" value="(Trans)glycosidases"/>
    <property type="match status" value="1"/>
</dbReference>
<evidence type="ECO:0000313" key="13">
    <source>
        <dbReference type="EMBL" id="SFV27435.1"/>
    </source>
</evidence>
<sequence>MVIMNVWFYIKQFAMKKIPFIPMIFSLFMIGALFPSCKKDQIHILNLGNFSDTSGNLKDAATMAGIHFGMAVDYNDFTSNATYASVVKANCDQVTFENEMKGQYLLQNDGSVNFTQADAFLNAVSNAGLQVFGHTLIWYQQQNATYLNSIVGGSGGGVSNLLSNGGFESWNGSTPTGWAYYNQQNGNFSQGTGGANVHGGSYSLAVNVTAGASDNWRLQVASPSFPVVQGHVYLVSFWIMSPVGGSQYQVEGRSPNGSVSYSGNQPTPSTWTLKTFSFTAASTGNGMITFDMGASPNGTTYIDDVSVIDQTLAQQNATPTAIAHRLDSVMKNYITAVVGHYAGKVVAWDVVNELFADNGQIRNNTNTPNSNSNPYFFVWSNYLGDSLAIKAFQYARAADPKALLFINDYGLETNTAKLDSLIAYVNKLKSLGVPIDGIGTQMHISWNTPPAAIDNMFQQLASTGLKIRISELDVKINPYAKPNIAATPLDEFFAYQAAEYQYVIQSYLKNVPKNQQYGITVWGVHDADSWLYNNGNDFPLLFDVNFKKKPAFSAVLQALKGNGQ</sequence>
<protein>
    <recommendedName>
        <fullName evidence="11">Beta-xylanase</fullName>
        <ecNumber evidence="11">3.2.1.8</ecNumber>
    </recommendedName>
</protein>
<evidence type="ECO:0000256" key="5">
    <source>
        <dbReference type="ARBA" id="ARBA00022737"/>
    </source>
</evidence>